<dbReference type="AlphaFoldDB" id="A0A839ZUP2"/>
<evidence type="ECO:0000313" key="2">
    <source>
        <dbReference type="Proteomes" id="UP000530564"/>
    </source>
</evidence>
<organism evidence="1 2">
    <name type="scientific">Phenylobacterium haematophilum</name>
    <dbReference type="NCBI Taxonomy" id="98513"/>
    <lineage>
        <taxon>Bacteria</taxon>
        <taxon>Pseudomonadati</taxon>
        <taxon>Pseudomonadota</taxon>
        <taxon>Alphaproteobacteria</taxon>
        <taxon>Caulobacterales</taxon>
        <taxon>Caulobacteraceae</taxon>
        <taxon>Phenylobacterium</taxon>
    </lineage>
</organism>
<accession>A0A839ZUP2</accession>
<protein>
    <recommendedName>
        <fullName evidence="3">DUF2849 domain-containing protein</fullName>
    </recommendedName>
</protein>
<evidence type="ECO:0008006" key="3">
    <source>
        <dbReference type="Google" id="ProtNLM"/>
    </source>
</evidence>
<keyword evidence="2" id="KW-1185">Reference proteome</keyword>
<name>A0A839ZUP2_9CAUL</name>
<dbReference type="RefSeq" id="WP_183769498.1">
    <property type="nucleotide sequence ID" value="NZ_JACIDK010000001.1"/>
</dbReference>
<dbReference type="Pfam" id="PF11011">
    <property type="entry name" value="DUF2849"/>
    <property type="match status" value="1"/>
</dbReference>
<proteinExistence type="predicted"/>
<dbReference type="Proteomes" id="UP000530564">
    <property type="component" value="Unassembled WGS sequence"/>
</dbReference>
<evidence type="ECO:0000313" key="1">
    <source>
        <dbReference type="EMBL" id="MBB3889489.1"/>
    </source>
</evidence>
<dbReference type="EMBL" id="JACIDK010000001">
    <property type="protein sequence ID" value="MBB3889489.1"/>
    <property type="molecule type" value="Genomic_DNA"/>
</dbReference>
<sequence>MKALTGNRLTDGEVVFWKAGAWVERFADAELFESAEAGEAAEAHAKTMQTMIVDPYLIDLIESEGLWAPVSYRERLRALGPTNHLHHGKQAEGGAAIEALQHASGAARSKGRVNLIKR</sequence>
<reference evidence="1 2" key="1">
    <citation type="submission" date="2020-08" db="EMBL/GenBank/DDBJ databases">
        <title>Genomic Encyclopedia of Type Strains, Phase IV (KMG-IV): sequencing the most valuable type-strain genomes for metagenomic binning, comparative biology and taxonomic classification.</title>
        <authorList>
            <person name="Goeker M."/>
        </authorList>
    </citation>
    <scope>NUCLEOTIDE SEQUENCE [LARGE SCALE GENOMIC DNA]</scope>
    <source>
        <strain evidence="1 2">DSM 21793</strain>
    </source>
</reference>
<comment type="caution">
    <text evidence="1">The sequence shown here is derived from an EMBL/GenBank/DDBJ whole genome shotgun (WGS) entry which is preliminary data.</text>
</comment>
<dbReference type="InterPro" id="IPR021270">
    <property type="entry name" value="DUF2849"/>
</dbReference>
<gene>
    <name evidence="1" type="ORF">GGQ61_000186</name>
</gene>